<reference evidence="18 19" key="1">
    <citation type="journal article" date="2016" name="Genome Biol. Evol.">
        <title>Divergent and convergent evolution of fungal pathogenicity.</title>
        <authorList>
            <person name="Shang Y."/>
            <person name="Xiao G."/>
            <person name="Zheng P."/>
            <person name="Cen K."/>
            <person name="Zhan S."/>
            <person name="Wang C."/>
        </authorList>
    </citation>
    <scope>NUCLEOTIDE SEQUENCE [LARGE SCALE GENOMIC DNA]</scope>
    <source>
        <strain evidence="18 19">RCEF 4871</strain>
    </source>
</reference>
<dbReference type="STRING" id="1081105.A0A167HHN4"/>
<feature type="region of interest" description="Disordered" evidence="16">
    <location>
        <begin position="272"/>
        <end position="376"/>
    </location>
</feature>
<dbReference type="Gene3D" id="3.90.79.10">
    <property type="entry name" value="Nucleoside Triphosphate Pyrophosphohydrolase"/>
    <property type="match status" value="1"/>
</dbReference>
<accession>A0A167HHN4</accession>
<dbReference type="GO" id="GO:0006260">
    <property type="term" value="P:DNA replication"/>
    <property type="evidence" value="ECO:0007669"/>
    <property type="project" value="InterPro"/>
</dbReference>
<comment type="cofactor">
    <cofactor evidence="1">
        <name>Mn(2+)</name>
        <dbReference type="ChEBI" id="CHEBI:29035"/>
    </cofactor>
</comment>
<evidence type="ECO:0000256" key="13">
    <source>
        <dbReference type="ARBA" id="ARBA00023242"/>
    </source>
</evidence>
<name>A0A167HHN4_METRR</name>
<keyword evidence="11 15" id="KW-0234">DNA repair</keyword>
<dbReference type="GO" id="GO:0016818">
    <property type="term" value="F:hydrolase activity, acting on acid anhydrides, in phosphorus-containing anhydrides"/>
    <property type="evidence" value="ECO:0007669"/>
    <property type="project" value="InterPro"/>
</dbReference>
<feature type="region of interest" description="Disordered" evidence="16">
    <location>
        <begin position="174"/>
        <end position="199"/>
    </location>
</feature>
<feature type="compositionally biased region" description="Pro residues" evidence="16">
    <location>
        <begin position="651"/>
        <end position="660"/>
    </location>
</feature>
<comment type="subcellular location">
    <subcellularLocation>
        <location evidence="3 15">Nucleus</location>
    </subcellularLocation>
</comment>
<evidence type="ECO:0000256" key="4">
    <source>
        <dbReference type="ARBA" id="ARBA00006661"/>
    </source>
</evidence>
<evidence type="ECO:0000256" key="8">
    <source>
        <dbReference type="ARBA" id="ARBA00022801"/>
    </source>
</evidence>
<evidence type="ECO:0000256" key="9">
    <source>
        <dbReference type="ARBA" id="ARBA00022842"/>
    </source>
</evidence>
<evidence type="ECO:0000256" key="1">
    <source>
        <dbReference type="ARBA" id="ARBA00001936"/>
    </source>
</evidence>
<dbReference type="GO" id="GO:0033557">
    <property type="term" value="C:Slx1-Slx4 complex"/>
    <property type="evidence" value="ECO:0007669"/>
    <property type="project" value="UniProtKB-UniRule"/>
</dbReference>
<dbReference type="Proteomes" id="UP000243498">
    <property type="component" value="Unassembled WGS sequence"/>
</dbReference>
<dbReference type="InterPro" id="IPR017956">
    <property type="entry name" value="AT_hook_DNA-bd_motif"/>
</dbReference>
<dbReference type="GO" id="GO:0006281">
    <property type="term" value="P:DNA repair"/>
    <property type="evidence" value="ECO:0007669"/>
    <property type="project" value="UniProtKB-UniRule"/>
</dbReference>
<keyword evidence="6" id="KW-0479">Metal-binding</keyword>
<evidence type="ECO:0000259" key="17">
    <source>
        <dbReference type="PROSITE" id="PS51462"/>
    </source>
</evidence>
<evidence type="ECO:0000256" key="2">
    <source>
        <dbReference type="ARBA" id="ARBA00001946"/>
    </source>
</evidence>
<evidence type="ECO:0000256" key="6">
    <source>
        <dbReference type="ARBA" id="ARBA00022723"/>
    </source>
</evidence>
<dbReference type="InterPro" id="IPR039121">
    <property type="entry name" value="NUDT19"/>
</dbReference>
<feature type="region of interest" description="Disordered" evidence="16">
    <location>
        <begin position="226"/>
        <end position="248"/>
    </location>
</feature>
<dbReference type="CDD" id="cd22999">
    <property type="entry name" value="SAP_SLX4"/>
    <property type="match status" value="1"/>
</dbReference>
<keyword evidence="13 15" id="KW-0539">Nucleus</keyword>
<dbReference type="CDD" id="cd18870">
    <property type="entry name" value="NUDIX_AcylCoAdiphos_Nudt19"/>
    <property type="match status" value="1"/>
</dbReference>
<gene>
    <name evidence="15" type="primary">SLX4</name>
    <name evidence="18" type="ORF">NOR_02415</name>
</gene>
<comment type="cofactor">
    <cofactor evidence="2">
        <name>Mg(2+)</name>
        <dbReference type="ChEBI" id="CHEBI:18420"/>
    </cofactor>
</comment>
<comment type="PTM">
    <text evidence="15">Phosphorylated in response to DNA damage.</text>
</comment>
<feature type="region of interest" description="Disordered" evidence="16">
    <location>
        <begin position="843"/>
        <end position="886"/>
    </location>
</feature>
<dbReference type="AlphaFoldDB" id="A0A167HHN4"/>
<dbReference type="PANTHER" id="PTHR12318">
    <property type="entry name" value="TESTOSTERONE-REGULATED PROTEIN RP2"/>
    <property type="match status" value="1"/>
</dbReference>
<evidence type="ECO:0000256" key="12">
    <source>
        <dbReference type="ARBA" id="ARBA00023211"/>
    </source>
</evidence>
<feature type="compositionally biased region" description="Polar residues" evidence="16">
    <location>
        <begin position="286"/>
        <end position="296"/>
    </location>
</feature>
<dbReference type="GO" id="GO:0003677">
    <property type="term" value="F:DNA binding"/>
    <property type="evidence" value="ECO:0007669"/>
    <property type="project" value="InterPro"/>
</dbReference>
<feature type="region of interest" description="Disordered" evidence="16">
    <location>
        <begin position="625"/>
        <end position="686"/>
    </location>
</feature>
<dbReference type="InterPro" id="IPR000086">
    <property type="entry name" value="NUDIX_hydrolase_dom"/>
</dbReference>
<dbReference type="InterPro" id="IPR015797">
    <property type="entry name" value="NUDIX_hydrolase-like_dom_sf"/>
</dbReference>
<feature type="domain" description="Nudix hydrolase" evidence="17">
    <location>
        <begin position="880"/>
        <end position="1082"/>
    </location>
</feature>
<evidence type="ECO:0000256" key="7">
    <source>
        <dbReference type="ARBA" id="ARBA00022763"/>
    </source>
</evidence>
<comment type="similarity">
    <text evidence="4 15">Belongs to the SLX4 family.</text>
</comment>
<protein>
    <recommendedName>
        <fullName evidence="14 15">Structure-specific endonuclease subunit SLX4</fullName>
    </recommendedName>
</protein>
<dbReference type="GO" id="GO:0006310">
    <property type="term" value="P:DNA recombination"/>
    <property type="evidence" value="ECO:0007669"/>
    <property type="project" value="UniProtKB-UniRule"/>
</dbReference>
<dbReference type="GO" id="GO:0017108">
    <property type="term" value="F:5'-flap endonuclease activity"/>
    <property type="evidence" value="ECO:0007669"/>
    <property type="project" value="InterPro"/>
</dbReference>
<dbReference type="OrthoDB" id="1695362at2759"/>
<keyword evidence="19" id="KW-1185">Reference proteome</keyword>
<evidence type="ECO:0000256" key="10">
    <source>
        <dbReference type="ARBA" id="ARBA00023172"/>
    </source>
</evidence>
<proteinExistence type="inferred from homology"/>
<evidence type="ECO:0000256" key="5">
    <source>
        <dbReference type="ARBA" id="ARBA00022553"/>
    </source>
</evidence>
<dbReference type="SUPFAM" id="SSF55811">
    <property type="entry name" value="Nudix"/>
    <property type="match status" value="1"/>
</dbReference>
<dbReference type="EMBL" id="AZHC01000005">
    <property type="protein sequence ID" value="OAA47925.1"/>
    <property type="molecule type" value="Genomic_DNA"/>
</dbReference>
<dbReference type="HAMAP" id="MF_03110">
    <property type="entry name" value="Endonuc_su_Slx4"/>
    <property type="match status" value="1"/>
</dbReference>
<dbReference type="GO" id="GO:0046872">
    <property type="term" value="F:metal ion binding"/>
    <property type="evidence" value="ECO:0007669"/>
    <property type="project" value="UniProtKB-KW"/>
</dbReference>
<comment type="caution">
    <text evidence="18">The sequence shown here is derived from an EMBL/GenBank/DDBJ whole genome shotgun (WGS) entry which is preliminary data.</text>
</comment>
<dbReference type="PANTHER" id="PTHR12318:SF0">
    <property type="entry name" value="ACYL-COENZYME A DIPHOSPHATASE NUDT19"/>
    <property type="match status" value="1"/>
</dbReference>
<evidence type="ECO:0000256" key="3">
    <source>
        <dbReference type="ARBA" id="ARBA00004123"/>
    </source>
</evidence>
<comment type="function">
    <text evidence="15">Regulatory subunit of the SLX1-SLX4 structure-specific endonuclease that resolves DNA secondary structures generated during DNA repair and recombination. Has endonuclease activity towards branched DNA substrates, introducing single-strand cuts in duplex DNA close to junctions with ss-DNA.</text>
</comment>
<feature type="compositionally biased region" description="Polar residues" evidence="16">
    <location>
        <begin position="183"/>
        <end position="199"/>
    </location>
</feature>
<keyword evidence="5 15" id="KW-0597">Phosphoprotein</keyword>
<feature type="compositionally biased region" description="Polar residues" evidence="16">
    <location>
        <begin position="855"/>
        <end position="866"/>
    </location>
</feature>
<dbReference type="InterPro" id="IPR018574">
    <property type="entry name" value="Structure-sp_endonuc_su_Slx4"/>
</dbReference>
<keyword evidence="9" id="KW-0460">Magnesium</keyword>
<keyword evidence="7 15" id="KW-0227">DNA damage</keyword>
<dbReference type="InterPro" id="IPR027784">
    <property type="entry name" value="Slx4_ascomycetes"/>
</dbReference>
<keyword evidence="10 15" id="KW-0233">DNA recombination</keyword>
<evidence type="ECO:0000256" key="14">
    <source>
        <dbReference type="ARBA" id="ARBA00029496"/>
    </source>
</evidence>
<dbReference type="Pfam" id="PF09494">
    <property type="entry name" value="Slx4"/>
    <property type="match status" value="1"/>
</dbReference>
<evidence type="ECO:0000256" key="16">
    <source>
        <dbReference type="SAM" id="MobiDB-lite"/>
    </source>
</evidence>
<keyword evidence="12" id="KW-0464">Manganese</keyword>
<feature type="compositionally biased region" description="Basic residues" evidence="16">
    <location>
        <begin position="351"/>
        <end position="365"/>
    </location>
</feature>
<organism evidence="18 19">
    <name type="scientific">Metarhizium rileyi (strain RCEF 4871)</name>
    <name type="common">Nomuraea rileyi</name>
    <dbReference type="NCBI Taxonomy" id="1649241"/>
    <lineage>
        <taxon>Eukaryota</taxon>
        <taxon>Fungi</taxon>
        <taxon>Dikarya</taxon>
        <taxon>Ascomycota</taxon>
        <taxon>Pezizomycotina</taxon>
        <taxon>Sordariomycetes</taxon>
        <taxon>Hypocreomycetidae</taxon>
        <taxon>Hypocreales</taxon>
        <taxon>Clavicipitaceae</taxon>
        <taxon>Metarhizium</taxon>
    </lineage>
</organism>
<dbReference type="GO" id="GO:0005739">
    <property type="term" value="C:mitochondrion"/>
    <property type="evidence" value="ECO:0007669"/>
    <property type="project" value="TreeGrafter"/>
</dbReference>
<dbReference type="OMA" id="SICCLWK"/>
<evidence type="ECO:0000256" key="11">
    <source>
        <dbReference type="ARBA" id="ARBA00023204"/>
    </source>
</evidence>
<keyword evidence="8 18" id="KW-0378">Hydrolase</keyword>
<evidence type="ECO:0000313" key="19">
    <source>
        <dbReference type="Proteomes" id="UP000243498"/>
    </source>
</evidence>
<evidence type="ECO:0000313" key="18">
    <source>
        <dbReference type="EMBL" id="OAA47925.1"/>
    </source>
</evidence>
<feature type="compositionally biased region" description="Basic residues" evidence="16">
    <location>
        <begin position="301"/>
        <end position="313"/>
    </location>
</feature>
<comment type="subunit">
    <text evidence="15">Forms a heterodimer with SLX1.</text>
</comment>
<dbReference type="PROSITE" id="PS51462">
    <property type="entry name" value="NUDIX"/>
    <property type="match status" value="1"/>
</dbReference>
<evidence type="ECO:0000256" key="15">
    <source>
        <dbReference type="HAMAP-Rule" id="MF_03110"/>
    </source>
</evidence>
<dbReference type="SMART" id="SM00384">
    <property type="entry name" value="AT_hook"/>
    <property type="match status" value="2"/>
</dbReference>
<sequence>MVSPDVFLSSPLRGSRRHVDIVATSSPDLPSVQDILLQKPKRPAIRNGNKAKVISDDAGSTFTSTRELWKSAQSAEVNQISPSIASDKVIIVDDSDNPTCTPEHATKAELLLRTSHMPEGRAKSRKPEVSGWVDEDEASYKPWKKYKPNSPGINEGSRSVSVENNMVGFATDRMAPRTERRQSTPVQCPATSEQMETTEYNTQEPLLLESASIRRKDWTPPAEKSTIILDSDVSPARENSRAAEDDDSAKSFGSILSAYIHSDTTSHKAIAYQSDESNGKRRKTAVLQNKSTTDPQTATKAARRSKTTRKKPRTITALATAAYRQSTEVESTDGIQDEVPLSKPKPDAKASKKTKPRKRPQKPKKKTEPTRPVLFSPETALRQVVKQDFVFGTSSQLATEQSPTFLRNLHLTMRNSNQLDHVDFTTPLNSDAIEPPDDRPSLWNAAARDEYGDLFDIEVVNLTEASPVLRKSPGIVDPFGYFKGDDALCLPHGSTLTVSSDNGDGSLLDITDTLPTAKSQAAYAMTGSLDAHISTDSAVQQNKKLSDPAEESRLLDLASEEHTTPSDVDGPSRPLFEKYTDAQLSKEVSLYGFKPVKRRSAMIALLEQCWQQSSSGNQQIRTLATTVAGSPSGRPRGRPRKSSVGDSRTQEPPPSAQPPETPKRSRGRPRKDSKATPGKQAALKDAITVTSKGTVASSATVKKAKAKAKAKLTKVIEIPDSESELADILDSTPTSSPSSLFPSPRQIDMTTSVDHDTEVSLSLTPTDAQSNLFTHITRAVTTAPRTTDPANPSWHEKILLYDPIVLEDLASWLNNGQLSRIGYDEEVNPVELKKCARGIAISLTSSSAPPRKRSQVPTMASQTRDASSSSSSSSRPDVREPRPSSSVLLLSPTNEILLLHRVKTSTSFASAHVFPGGNLDSFHDTDQGDIPDVASAERHRDGPAYRMGAIRETFEETGILLATKDGSLVSLSAEQRDAARKEIHGNKVKFGDFLKSIGAAADTAGLIPFTRWITPTNVAKRFTTQMYLYLLPISRRCVPSEMLLPTSDGGVEHTAAQFAPAQSWLEKAADGSVMLFPPQVYLMKLLTRFLTGSTSALEEGPLHYTAQRKKLVSFLRRKGTADSDRGKQHPTASIPWADKVISPYHLLFREEDGRVVLALDKPGPELEGSDRGGDWERVALVKFGKGGPSEVEIRLREEVLAEQRKRPDARL</sequence>